<reference evidence="2 3" key="1">
    <citation type="journal article" date="2021" name="Elife">
        <title>Chloroplast acquisition without the gene transfer in kleptoplastic sea slugs, Plakobranchus ocellatus.</title>
        <authorList>
            <person name="Maeda T."/>
            <person name="Takahashi S."/>
            <person name="Yoshida T."/>
            <person name="Shimamura S."/>
            <person name="Takaki Y."/>
            <person name="Nagai Y."/>
            <person name="Toyoda A."/>
            <person name="Suzuki Y."/>
            <person name="Arimoto A."/>
            <person name="Ishii H."/>
            <person name="Satoh N."/>
            <person name="Nishiyama T."/>
            <person name="Hasebe M."/>
            <person name="Maruyama T."/>
            <person name="Minagawa J."/>
            <person name="Obokata J."/>
            <person name="Shigenobu S."/>
        </authorList>
    </citation>
    <scope>NUCLEOTIDE SEQUENCE [LARGE SCALE GENOMIC DNA]</scope>
</reference>
<dbReference type="AlphaFoldDB" id="A0AAV4C7F7"/>
<proteinExistence type="predicted"/>
<dbReference type="SUPFAM" id="SSF52047">
    <property type="entry name" value="RNI-like"/>
    <property type="match status" value="1"/>
</dbReference>
<dbReference type="EMBL" id="BLXT01005922">
    <property type="protein sequence ID" value="GFO27438.1"/>
    <property type="molecule type" value="Genomic_DNA"/>
</dbReference>
<comment type="caution">
    <text evidence="2">The sequence shown here is derived from an EMBL/GenBank/DDBJ whole genome shotgun (WGS) entry which is preliminary data.</text>
</comment>
<dbReference type="Gene3D" id="3.80.10.10">
    <property type="entry name" value="Ribonuclease Inhibitor"/>
    <property type="match status" value="1"/>
</dbReference>
<evidence type="ECO:0000313" key="2">
    <source>
        <dbReference type="EMBL" id="GFO27438.1"/>
    </source>
</evidence>
<evidence type="ECO:0000256" key="1">
    <source>
        <dbReference type="SAM" id="MobiDB-lite"/>
    </source>
</evidence>
<dbReference type="InterPro" id="IPR032675">
    <property type="entry name" value="LRR_dom_sf"/>
</dbReference>
<organism evidence="2 3">
    <name type="scientific">Plakobranchus ocellatus</name>
    <dbReference type="NCBI Taxonomy" id="259542"/>
    <lineage>
        <taxon>Eukaryota</taxon>
        <taxon>Metazoa</taxon>
        <taxon>Spiralia</taxon>
        <taxon>Lophotrochozoa</taxon>
        <taxon>Mollusca</taxon>
        <taxon>Gastropoda</taxon>
        <taxon>Heterobranchia</taxon>
        <taxon>Euthyneura</taxon>
        <taxon>Panpulmonata</taxon>
        <taxon>Sacoglossa</taxon>
        <taxon>Placobranchoidea</taxon>
        <taxon>Plakobranchidae</taxon>
        <taxon>Plakobranchus</taxon>
    </lineage>
</organism>
<dbReference type="Proteomes" id="UP000735302">
    <property type="component" value="Unassembled WGS sequence"/>
</dbReference>
<gene>
    <name evidence="2" type="ORF">PoB_005394300</name>
</gene>
<keyword evidence="3" id="KW-1185">Reference proteome</keyword>
<name>A0AAV4C7F7_9GAST</name>
<feature type="compositionally biased region" description="Polar residues" evidence="1">
    <location>
        <begin position="51"/>
        <end position="60"/>
    </location>
</feature>
<protein>
    <submittedName>
        <fullName evidence="2">ATP synthase subunit s-like protein</fullName>
    </submittedName>
</protein>
<feature type="region of interest" description="Disordered" evidence="1">
    <location>
        <begin position="31"/>
        <end position="65"/>
    </location>
</feature>
<feature type="compositionally biased region" description="Basic and acidic residues" evidence="1">
    <location>
        <begin position="34"/>
        <end position="49"/>
    </location>
</feature>
<accession>A0AAV4C7F7</accession>
<sequence length="384" mass="44960">MAARGRGLQRMLDFSYSSHLHARARSIGFFSRSKKNDDKNTDQTKEDNKWGPQQENNTLTHGKDMEHKLFKDEPIPDHFMGYHLKDPVRNTEREYFQTHQNPNWEGHKKGLFDSRFYSKKYGISKEVYSWLHWDLNFNDNDEIQLWRRGLHFRMHKEDQRYLEDRVRILGHELAAAHFIVARGGAVKFVGRDHWFVKDANGNYSLPRKHVDNLYIEAIDVSNSNITHVAFDTLGYLQKIRFLKFRNCQYLDDWCLARLQQLKNSIEFLDFENCDGITDNGLSSLQCLSKLQVLRLCKLSGVKHKGLLTLHLEEHLPGLKVLGVTDEEMKPPAWEHRGESRLVRSLLGLFDEETDPDPFARAEEVPLENSGDDSYIYKRLIVKAD</sequence>
<evidence type="ECO:0000313" key="3">
    <source>
        <dbReference type="Proteomes" id="UP000735302"/>
    </source>
</evidence>